<evidence type="ECO:0000313" key="4">
    <source>
        <dbReference type="Proteomes" id="UP001596116"/>
    </source>
</evidence>
<accession>A0ABW1KTE9</accession>
<feature type="transmembrane region" description="Helical" evidence="2">
    <location>
        <begin position="317"/>
        <end position="334"/>
    </location>
</feature>
<feature type="transmembrane region" description="Helical" evidence="2">
    <location>
        <begin position="260"/>
        <end position="280"/>
    </location>
</feature>
<dbReference type="InterPro" id="IPR022134">
    <property type="entry name" value="DUF3667"/>
</dbReference>
<keyword evidence="2" id="KW-0472">Membrane</keyword>
<name>A0ABW1KTE9_9PROT</name>
<evidence type="ECO:0000256" key="1">
    <source>
        <dbReference type="SAM" id="MobiDB-lite"/>
    </source>
</evidence>
<evidence type="ECO:0000256" key="2">
    <source>
        <dbReference type="SAM" id="Phobius"/>
    </source>
</evidence>
<gene>
    <name evidence="3" type="ORF">ACFMB1_03410</name>
</gene>
<reference evidence="3 4" key="1">
    <citation type="submission" date="2024-09" db="EMBL/GenBank/DDBJ databases">
        <authorList>
            <person name="Zhang Z.-H."/>
        </authorList>
    </citation>
    <scope>NUCLEOTIDE SEQUENCE [LARGE SCALE GENOMIC DNA]</scope>
    <source>
        <strain evidence="3 4">HHTR114</strain>
    </source>
</reference>
<feature type="transmembrane region" description="Helical" evidence="2">
    <location>
        <begin position="346"/>
        <end position="373"/>
    </location>
</feature>
<dbReference type="RefSeq" id="WP_379880093.1">
    <property type="nucleotide sequence ID" value="NZ_JBHPON010000001.1"/>
</dbReference>
<feature type="transmembrane region" description="Helical" evidence="2">
    <location>
        <begin position="292"/>
        <end position="311"/>
    </location>
</feature>
<dbReference type="Proteomes" id="UP001596116">
    <property type="component" value="Unassembled WGS sequence"/>
</dbReference>
<organism evidence="3 4">
    <name type="scientific">Hyphococcus aureus</name>
    <dbReference type="NCBI Taxonomy" id="2666033"/>
    <lineage>
        <taxon>Bacteria</taxon>
        <taxon>Pseudomonadati</taxon>
        <taxon>Pseudomonadota</taxon>
        <taxon>Alphaproteobacteria</taxon>
        <taxon>Parvularculales</taxon>
        <taxon>Parvularculaceae</taxon>
        <taxon>Hyphococcus</taxon>
    </lineage>
</organism>
<keyword evidence="2" id="KW-1133">Transmembrane helix</keyword>
<sequence length="377" mass="41011">MSEIDDLDGGDAGGESGGDAGGGLPGAGGLTEAAIAAGAVCLSCGGDVRGPYCSSCGQKNDDLRRSSWVLGKDFLKDTFGFDSRMWRTLGMLAISPGRVPNEYAHGRRSRFTPPVRLFLVVSFLFFLTIGLTNTLFVGVEVKFRDSDPEKLETAIAAAEEAGVELSEEARTGKCSFESQLRFFVKEKNLRIDRERINACLGDARDDAQEVIDASEDVAVGEDEGIETEREQAGEVVNRVFEGINWAVTNPREFNDAFNDWLPRVLFFMTPILALILGLFLRRGVLFFDHLVLAFYTHAAGFAVIGLSLIFAQLGAPYMGVAAFAALSVYYIAVLRRAYGRGWVKTIWTALVSGALYLAVLFSILLAILSNIVWRATA</sequence>
<proteinExistence type="predicted"/>
<comment type="caution">
    <text evidence="3">The sequence shown here is derived from an EMBL/GenBank/DDBJ whole genome shotgun (WGS) entry which is preliminary data.</text>
</comment>
<feature type="transmembrane region" description="Helical" evidence="2">
    <location>
        <begin position="117"/>
        <end position="139"/>
    </location>
</feature>
<feature type="compositionally biased region" description="Gly residues" evidence="1">
    <location>
        <begin position="10"/>
        <end position="23"/>
    </location>
</feature>
<keyword evidence="4" id="KW-1185">Reference proteome</keyword>
<dbReference type="Pfam" id="PF12412">
    <property type="entry name" value="DUF3667"/>
    <property type="match status" value="1"/>
</dbReference>
<feature type="region of interest" description="Disordered" evidence="1">
    <location>
        <begin position="1"/>
        <end position="23"/>
    </location>
</feature>
<keyword evidence="2" id="KW-0812">Transmembrane</keyword>
<protein>
    <submittedName>
        <fullName evidence="3">DUF3667 domain-containing protein</fullName>
    </submittedName>
</protein>
<dbReference type="EMBL" id="JBHPON010000001">
    <property type="protein sequence ID" value="MFC6034575.1"/>
    <property type="molecule type" value="Genomic_DNA"/>
</dbReference>
<evidence type="ECO:0000313" key="3">
    <source>
        <dbReference type="EMBL" id="MFC6034575.1"/>
    </source>
</evidence>